<keyword evidence="2" id="KW-1185">Reference proteome</keyword>
<dbReference type="RefSeq" id="WP_035973146.1">
    <property type="nucleotide sequence ID" value="NZ_CABVPR010000106.1"/>
</dbReference>
<gene>
    <name evidence="1" type="ORF">I6K02_08335</name>
</gene>
<sequence>MTNSDRRLDREVSAYQLRAYLEHKQWFEDGKIRNVATIWHRQDNEDAEVVLPLSYVKDYRQRIRDALVSIASVEGRAVHEVLNEVKRLFANVITIRVVHDDTNDGTIPINDGVLLIAKAKDLLSAAARSLYAKRKQFTRGAPKEAKEYLETLLLGQTEIGSYVVNVIAPVQMVADGSNNVTTIPLAQAITSNLVAGLSALEKATATYEEKGDLGAFDEAVLAGASSNMCDALLGFSGEKHNRNFEITVTAAPSPLFETEPAKFMFDGRYVEALEKATGYYKGDYILPERRLTGYITKLSRPKDETSGTITIDSTVGDVERKVQVELMGDDYHQAVVAHDNSKMVRVEGDVHIKSKSAQLLNPKNFGVIEIEDLL</sequence>
<dbReference type="EMBL" id="CP069482">
    <property type="protein sequence ID" value="QRO75957.1"/>
    <property type="molecule type" value="Genomic_DNA"/>
</dbReference>
<proteinExistence type="predicted"/>
<dbReference type="AlphaFoldDB" id="A0A892I3G8"/>
<reference evidence="1 2" key="1">
    <citation type="submission" date="2021-02" db="EMBL/GenBank/DDBJ databases">
        <title>FDA dAtabase for Regulatory Grade micrObial Sequences (FDA-ARGOS): Supporting development and validation of Infectious Disease Dx tests.</title>
        <authorList>
            <person name="Minogue T."/>
            <person name="Wolcott M."/>
            <person name="Wasieloski L."/>
            <person name="Aguilar W."/>
            <person name="Moore D."/>
            <person name="Jaissle J."/>
            <person name="Tallon L."/>
            <person name="Sadzewicz L."/>
            <person name="Zhao X."/>
            <person name="Boylan J."/>
            <person name="Ott S."/>
            <person name="Bowen H."/>
            <person name="Vavikolanu K."/>
            <person name="Mehta A."/>
            <person name="Aluvathingal J."/>
            <person name="Nadendla S."/>
            <person name="Yan Y."/>
            <person name="Sichtig H."/>
        </authorList>
    </citation>
    <scope>NUCLEOTIDE SEQUENCE [LARGE SCALE GENOMIC DNA]</scope>
    <source>
        <strain evidence="1 2">FDAARGOS_1272</strain>
    </source>
</reference>
<dbReference type="GeneID" id="93126630"/>
<dbReference type="Proteomes" id="UP000625568">
    <property type="component" value="Chromosome 1"/>
</dbReference>
<organism evidence="1 2">
    <name type="scientific">Burkholderia dolosa</name>
    <dbReference type="NCBI Taxonomy" id="152500"/>
    <lineage>
        <taxon>Bacteria</taxon>
        <taxon>Pseudomonadati</taxon>
        <taxon>Pseudomonadota</taxon>
        <taxon>Betaproteobacteria</taxon>
        <taxon>Burkholderiales</taxon>
        <taxon>Burkholderiaceae</taxon>
        <taxon>Burkholderia</taxon>
        <taxon>Burkholderia cepacia complex</taxon>
    </lineage>
</organism>
<protein>
    <submittedName>
        <fullName evidence="1">Uncharacterized protein</fullName>
    </submittedName>
</protein>
<evidence type="ECO:0000313" key="2">
    <source>
        <dbReference type="Proteomes" id="UP000625568"/>
    </source>
</evidence>
<evidence type="ECO:0000313" key="1">
    <source>
        <dbReference type="EMBL" id="QRO75957.1"/>
    </source>
</evidence>
<name>A0A892I3G8_9BURK</name>
<accession>A0A892I3G8</accession>